<dbReference type="AntiFam" id="ANF00203">
    <property type="entry name" value="Shadow ORF (opposite algB)"/>
</dbReference>
<proteinExistence type="predicted"/>
<dbReference type="EMBL" id="AP018795">
    <property type="protein sequence ID" value="BBF65007.1"/>
    <property type="molecule type" value="Genomic_DNA"/>
</dbReference>
<evidence type="ECO:0000313" key="1">
    <source>
        <dbReference type="EMBL" id="BBF65007.1"/>
    </source>
</evidence>
<reference evidence="1 2" key="1">
    <citation type="journal article" date="2018" name="Microbiol. Resour. Announc.">
        <title>Complete Genome Sequence of Acidithiobacillus ferridurans JCM 18981.</title>
        <authorList>
            <person name="Miyauchi T."/>
            <person name="Kouzuma A."/>
            <person name="Abe T."/>
            <person name="Watanabe K."/>
        </authorList>
    </citation>
    <scope>NUCLEOTIDE SEQUENCE [LARGE SCALE GENOMIC DNA]</scope>
    <source>
        <strain evidence="2">ATCC 33020 / DSM 29468 / JCM 18981 / 11Fe</strain>
    </source>
</reference>
<dbReference type="AntiFam" id="ANF00077">
    <property type="entry name" value="Shadow ORF (opposite AtoC)"/>
</dbReference>
<dbReference type="AlphaFoldDB" id="A0A2Z6IJZ5"/>
<accession>A0A2Z6IJZ5</accession>
<dbReference type="Proteomes" id="UP000280188">
    <property type="component" value="Chromosome"/>
</dbReference>
<sequence length="230" mass="24972">MESHDIQTISEILTKLSGRNHFLQVTVGGGNEAQVQGDFPRRTQGANGPLLNGPQQLDLHHHRQITDLIQKNSAPIGRRKESFATLYGTGISPLFGTEELTLHQPLGNGAAVDGHEGLVVTGSRGMNGACGQFLARTGLTGDVYRRITPRYAADIVAQALHDRRIADQSLGAAQTRWGQAAEINGLGYQSPQTRQLDGLGHVIEGPRLHRFDGTFGGRIGRNHGDRHLWI</sequence>
<gene>
    <name evidence="1" type="ORF">AFERRID_12250</name>
</gene>
<dbReference type="KEGG" id="afj:AFERRID_12250"/>
<name>A0A2Z6IJZ5_ACIFI</name>
<organism evidence="1 2">
    <name type="scientific">Acidithiobacillus ferridurans</name>
    <dbReference type="NCBI Taxonomy" id="1232575"/>
    <lineage>
        <taxon>Bacteria</taxon>
        <taxon>Pseudomonadati</taxon>
        <taxon>Pseudomonadota</taxon>
        <taxon>Acidithiobacillia</taxon>
        <taxon>Acidithiobacillales</taxon>
        <taxon>Acidithiobacillaceae</taxon>
        <taxon>Acidithiobacillus</taxon>
    </lineage>
</organism>
<keyword evidence="2" id="KW-1185">Reference proteome</keyword>
<evidence type="ECO:0000313" key="2">
    <source>
        <dbReference type="Proteomes" id="UP000280188"/>
    </source>
</evidence>
<protein>
    <submittedName>
        <fullName evidence="1">Uncharacterized protein</fullName>
    </submittedName>
</protein>